<organism evidence="14">
    <name type="scientific">Anopheles coluzzii</name>
    <name type="common">African malaria mosquito</name>
    <dbReference type="NCBI Taxonomy" id="1518534"/>
    <lineage>
        <taxon>Eukaryota</taxon>
        <taxon>Metazoa</taxon>
        <taxon>Ecdysozoa</taxon>
        <taxon>Arthropoda</taxon>
        <taxon>Hexapoda</taxon>
        <taxon>Insecta</taxon>
        <taxon>Pterygota</taxon>
        <taxon>Neoptera</taxon>
        <taxon>Endopterygota</taxon>
        <taxon>Diptera</taxon>
        <taxon>Nematocera</taxon>
        <taxon>Culicoidea</taxon>
        <taxon>Culicidae</taxon>
        <taxon>Anophelinae</taxon>
        <taxon>Anopheles</taxon>
    </lineage>
</organism>
<keyword evidence="9" id="KW-0238">DNA-binding</keyword>
<dbReference type="InterPro" id="IPR045864">
    <property type="entry name" value="aa-tRNA-synth_II/BPL/LPL"/>
</dbReference>
<dbReference type="InterPro" id="IPR002310">
    <property type="entry name" value="Gly-tRNA_ligase_asu"/>
</dbReference>
<comment type="subcellular location">
    <subcellularLocation>
        <location evidence="1">Nucleus</location>
    </subcellularLocation>
</comment>
<dbReference type="PROSITE" id="PS50861">
    <property type="entry name" value="AA_TRNA_LIGASE_II_GLYAB"/>
    <property type="match status" value="1"/>
</dbReference>
<evidence type="ECO:0000256" key="10">
    <source>
        <dbReference type="ARBA" id="ARBA00023146"/>
    </source>
</evidence>
<evidence type="ECO:0000256" key="6">
    <source>
        <dbReference type="ARBA" id="ARBA00022840"/>
    </source>
</evidence>
<dbReference type="SUPFAM" id="SSF46689">
    <property type="entry name" value="Homeodomain-like"/>
    <property type="match status" value="1"/>
</dbReference>
<dbReference type="InterPro" id="IPR023772">
    <property type="entry name" value="DNA-bd_HTH_TetR-type_CS"/>
</dbReference>
<reference evidence="14" key="1">
    <citation type="submission" date="2022-08" db="UniProtKB">
        <authorList>
            <consortium name="EnsemblMetazoa"/>
        </authorList>
    </citation>
    <scope>IDENTIFICATION</scope>
</reference>
<dbReference type="PRINTS" id="PR00455">
    <property type="entry name" value="HTHTETR"/>
</dbReference>
<dbReference type="Pfam" id="PF00440">
    <property type="entry name" value="TetR_N"/>
    <property type="match status" value="1"/>
</dbReference>
<dbReference type="PROSITE" id="PS50977">
    <property type="entry name" value="HTH_TETR_2"/>
    <property type="match status" value="1"/>
</dbReference>
<keyword evidence="4" id="KW-0436">Ligase</keyword>
<evidence type="ECO:0000256" key="5">
    <source>
        <dbReference type="ARBA" id="ARBA00022741"/>
    </source>
</evidence>
<evidence type="ECO:0000256" key="1">
    <source>
        <dbReference type="ARBA" id="ARBA00004123"/>
    </source>
</evidence>
<dbReference type="AlphaFoldDB" id="A0A8W7PMH6"/>
<name>A0A8W7PMH6_ANOCL</name>
<evidence type="ECO:0000259" key="13">
    <source>
        <dbReference type="PROSITE" id="PS50977"/>
    </source>
</evidence>
<dbReference type="PROSITE" id="PS01081">
    <property type="entry name" value="HTH_TETR_1"/>
    <property type="match status" value="1"/>
</dbReference>
<dbReference type="InterPro" id="IPR001647">
    <property type="entry name" value="HTH_TetR"/>
</dbReference>
<dbReference type="Pfam" id="PF02091">
    <property type="entry name" value="tRNA-synt_2e"/>
    <property type="match status" value="1"/>
</dbReference>
<dbReference type="Gene3D" id="1.10.357.10">
    <property type="entry name" value="Tetracycline Repressor, domain 2"/>
    <property type="match status" value="1"/>
</dbReference>
<dbReference type="GO" id="GO:0005829">
    <property type="term" value="C:cytosol"/>
    <property type="evidence" value="ECO:0007669"/>
    <property type="project" value="TreeGrafter"/>
</dbReference>
<dbReference type="SUPFAM" id="SSF55681">
    <property type="entry name" value="Class II aaRS and biotin synthetases"/>
    <property type="match status" value="1"/>
</dbReference>
<evidence type="ECO:0000256" key="3">
    <source>
        <dbReference type="ARBA" id="ARBA00012829"/>
    </source>
</evidence>
<keyword evidence="11" id="KW-0804">Transcription</keyword>
<dbReference type="InterPro" id="IPR036271">
    <property type="entry name" value="Tet_transcr_reg_TetR-rel_C_sf"/>
</dbReference>
<dbReference type="InterPro" id="IPR006194">
    <property type="entry name" value="Gly-tRNA-synth_heterodimer"/>
</dbReference>
<comment type="catalytic activity">
    <reaction evidence="12">
        <text>tRNA(Gly) + glycine + ATP = glycyl-tRNA(Gly) + AMP + diphosphate</text>
        <dbReference type="Rhea" id="RHEA:16013"/>
        <dbReference type="Rhea" id="RHEA-COMP:9664"/>
        <dbReference type="Rhea" id="RHEA-COMP:9683"/>
        <dbReference type="ChEBI" id="CHEBI:30616"/>
        <dbReference type="ChEBI" id="CHEBI:33019"/>
        <dbReference type="ChEBI" id="CHEBI:57305"/>
        <dbReference type="ChEBI" id="CHEBI:78442"/>
        <dbReference type="ChEBI" id="CHEBI:78522"/>
        <dbReference type="ChEBI" id="CHEBI:456215"/>
        <dbReference type="EC" id="6.1.1.14"/>
    </reaction>
</comment>
<evidence type="ECO:0000256" key="9">
    <source>
        <dbReference type="ARBA" id="ARBA00023125"/>
    </source>
</evidence>
<dbReference type="SUPFAM" id="SSF48498">
    <property type="entry name" value="Tetracyclin repressor-like, C-terminal domain"/>
    <property type="match status" value="1"/>
</dbReference>
<dbReference type="GO" id="GO:0003677">
    <property type="term" value="F:DNA binding"/>
    <property type="evidence" value="ECO:0007669"/>
    <property type="project" value="UniProtKB-KW"/>
</dbReference>
<dbReference type="GO" id="GO:0006426">
    <property type="term" value="P:glycyl-tRNA aminoacylation"/>
    <property type="evidence" value="ECO:0007669"/>
    <property type="project" value="InterPro"/>
</dbReference>
<dbReference type="Gene3D" id="1.10.10.60">
    <property type="entry name" value="Homeodomain-like"/>
    <property type="match status" value="1"/>
</dbReference>
<accession>A0A8W7PMH6</accession>
<evidence type="ECO:0000256" key="8">
    <source>
        <dbReference type="ARBA" id="ARBA00023015"/>
    </source>
</evidence>
<dbReference type="GO" id="GO:0004820">
    <property type="term" value="F:glycine-tRNA ligase activity"/>
    <property type="evidence" value="ECO:0007669"/>
    <property type="project" value="UniProtKB-EC"/>
</dbReference>
<evidence type="ECO:0000256" key="12">
    <source>
        <dbReference type="ARBA" id="ARBA00047937"/>
    </source>
</evidence>
<dbReference type="PRINTS" id="PR01044">
    <property type="entry name" value="TRNASYNTHGA"/>
</dbReference>
<keyword evidence="6" id="KW-0067">ATP-binding</keyword>
<dbReference type="Gene3D" id="3.30.930.10">
    <property type="entry name" value="Bira Bifunctional Protein, Domain 2"/>
    <property type="match status" value="1"/>
</dbReference>
<dbReference type="GO" id="GO:0005634">
    <property type="term" value="C:nucleus"/>
    <property type="evidence" value="ECO:0007669"/>
    <property type="project" value="UniProtKB-SubCell"/>
</dbReference>
<dbReference type="InterPro" id="IPR009057">
    <property type="entry name" value="Homeodomain-like_sf"/>
</dbReference>
<evidence type="ECO:0000256" key="11">
    <source>
        <dbReference type="ARBA" id="ARBA00023163"/>
    </source>
</evidence>
<dbReference type="GO" id="GO:0005524">
    <property type="term" value="F:ATP binding"/>
    <property type="evidence" value="ECO:0007669"/>
    <property type="project" value="UniProtKB-KW"/>
</dbReference>
<dbReference type="Proteomes" id="UP000075882">
    <property type="component" value="Unassembled WGS sequence"/>
</dbReference>
<dbReference type="EnsemblMetazoa" id="ACOM033607-RA">
    <property type="protein sequence ID" value="ACOM033607-PA.1"/>
    <property type="gene ID" value="ACOM033607"/>
</dbReference>
<keyword evidence="5" id="KW-0547">Nucleotide-binding</keyword>
<dbReference type="PANTHER" id="PTHR30075:SF2">
    <property type="entry name" value="GLYCINE--TRNA LIGASE, CHLOROPLASTIC_MITOCHONDRIAL 2"/>
    <property type="match status" value="1"/>
</dbReference>
<evidence type="ECO:0000256" key="2">
    <source>
        <dbReference type="ARBA" id="ARBA00008226"/>
    </source>
</evidence>
<dbReference type="PANTHER" id="PTHR30075">
    <property type="entry name" value="GLYCYL-TRNA SYNTHETASE"/>
    <property type="match status" value="1"/>
</dbReference>
<keyword evidence="8" id="KW-0805">Transcription regulation</keyword>
<keyword evidence="10" id="KW-0030">Aminoacyl-tRNA synthetase</keyword>
<evidence type="ECO:0000256" key="4">
    <source>
        <dbReference type="ARBA" id="ARBA00022598"/>
    </source>
</evidence>
<evidence type="ECO:0000313" key="14">
    <source>
        <dbReference type="EnsemblMetazoa" id="ACOM033607-PA.1"/>
    </source>
</evidence>
<dbReference type="FunFam" id="1.10.10.60:FF:000141">
    <property type="entry name" value="TetR family transcriptional regulator"/>
    <property type="match status" value="1"/>
</dbReference>
<keyword evidence="7" id="KW-0648">Protein biosynthesis</keyword>
<feature type="domain" description="HTH tetR-type" evidence="13">
    <location>
        <begin position="97"/>
        <end position="157"/>
    </location>
</feature>
<dbReference type="EC" id="6.1.1.14" evidence="3"/>
<protein>
    <recommendedName>
        <fullName evidence="3">glycine--tRNA ligase</fullName>
        <ecNumber evidence="3">6.1.1.14</ecNumber>
    </recommendedName>
</protein>
<proteinExistence type="inferred from homology"/>
<sequence>MEVGAGTSHPATCLRAIGPEPWNAAYVQPSRRPKDGRYGENPNRLQHYYQFQVALKPSPANIQELYLGSLKVLGIDPTVHDIRFVEDDWENPTLAFKLREQAVLDATTKLLASKGFDLMTMDDVAGEAGISKPSLYKHFKSKEELATEVMIRLLDGALAFLESQDAALSARSRLAGLLEWALRVREMLTRSLRYVSRVYKLHKLLTGIVDAAKQVGELRADLPTDVLLYAYYSRTCDPAVDYMQLYGRYSTDEIVAHMLAMVFDGMAGNGGAENN</sequence>
<comment type="similarity">
    <text evidence="2">Belongs to the class-II aminoacyl-tRNA synthetase family.</text>
</comment>
<evidence type="ECO:0000256" key="7">
    <source>
        <dbReference type="ARBA" id="ARBA00022917"/>
    </source>
</evidence>